<comment type="caution">
    <text evidence="1">The sequence shown here is derived from an EMBL/GenBank/DDBJ whole genome shotgun (WGS) entry which is preliminary data.</text>
</comment>
<accession>A0ACB6SE29</accession>
<sequence length="405" mass="43430">MAPPTEASVTSDAPIIDKYKHADDLVEIEVQFSNKRRQKVLISRKALSAENKLGEASKVDSTIKDESLARPSPRTRSQRDSKIVDSTCDEKAVQQSKTATQKEEVKRAETLHVSTEKKSNSSAAKSAVTRSSKKAAAPKSIANKPTVTSQEVTTKLSEDASRGSMTSTFSKETATAKDKVAPFTQKTVVPTSRVPTTTQAPSPLAARKTPKDTNVPAPTKPTKSHAATSMTESPTSKCNANGNCIDKGNFVRPDTPRKLAEPVLTRKPYNEAAKSSVRNAPAATPTADIDGRATLQDKANKRKSAPWFQSKPSADTSTPSQPAKPLEPTSKRQRATEDTHPTERPTKKLATKQTAIEDINHVDSKPAVESNADALVDAISSPELVHDQLAIDGTFQGVAAGKQCT</sequence>
<keyword evidence="2" id="KW-1185">Reference proteome</keyword>
<gene>
    <name evidence="1" type="ORF">BU25DRAFT_453781</name>
</gene>
<dbReference type="Proteomes" id="UP000799754">
    <property type="component" value="Unassembled WGS sequence"/>
</dbReference>
<dbReference type="EMBL" id="MU006702">
    <property type="protein sequence ID" value="KAF2632571.1"/>
    <property type="molecule type" value="Genomic_DNA"/>
</dbReference>
<reference evidence="1" key="1">
    <citation type="journal article" date="2020" name="Stud. Mycol.">
        <title>101 Dothideomycetes genomes: a test case for predicting lifestyles and emergence of pathogens.</title>
        <authorList>
            <person name="Haridas S."/>
            <person name="Albert R."/>
            <person name="Binder M."/>
            <person name="Bloem J."/>
            <person name="Labutti K."/>
            <person name="Salamov A."/>
            <person name="Andreopoulos B."/>
            <person name="Baker S."/>
            <person name="Barry K."/>
            <person name="Bills G."/>
            <person name="Bluhm B."/>
            <person name="Cannon C."/>
            <person name="Castanera R."/>
            <person name="Culley D."/>
            <person name="Daum C."/>
            <person name="Ezra D."/>
            <person name="Gonzalez J."/>
            <person name="Henrissat B."/>
            <person name="Kuo A."/>
            <person name="Liang C."/>
            <person name="Lipzen A."/>
            <person name="Lutzoni F."/>
            <person name="Magnuson J."/>
            <person name="Mondo S."/>
            <person name="Nolan M."/>
            <person name="Ohm R."/>
            <person name="Pangilinan J."/>
            <person name="Park H.-J."/>
            <person name="Ramirez L."/>
            <person name="Alfaro M."/>
            <person name="Sun H."/>
            <person name="Tritt A."/>
            <person name="Yoshinaga Y."/>
            <person name="Zwiers L.-H."/>
            <person name="Turgeon B."/>
            <person name="Goodwin S."/>
            <person name="Spatafora J."/>
            <person name="Crous P."/>
            <person name="Grigoriev I."/>
        </authorList>
    </citation>
    <scope>NUCLEOTIDE SEQUENCE</scope>
    <source>
        <strain evidence="1">CBS 525.71</strain>
    </source>
</reference>
<name>A0ACB6SE29_9PLEO</name>
<protein>
    <submittedName>
        <fullName evidence="1">Uncharacterized protein</fullName>
    </submittedName>
</protein>
<proteinExistence type="predicted"/>
<evidence type="ECO:0000313" key="1">
    <source>
        <dbReference type="EMBL" id="KAF2632571.1"/>
    </source>
</evidence>
<organism evidence="1 2">
    <name type="scientific">Macroventuria anomochaeta</name>
    <dbReference type="NCBI Taxonomy" id="301207"/>
    <lineage>
        <taxon>Eukaryota</taxon>
        <taxon>Fungi</taxon>
        <taxon>Dikarya</taxon>
        <taxon>Ascomycota</taxon>
        <taxon>Pezizomycotina</taxon>
        <taxon>Dothideomycetes</taxon>
        <taxon>Pleosporomycetidae</taxon>
        <taxon>Pleosporales</taxon>
        <taxon>Pleosporineae</taxon>
        <taxon>Didymellaceae</taxon>
        <taxon>Macroventuria</taxon>
    </lineage>
</organism>
<evidence type="ECO:0000313" key="2">
    <source>
        <dbReference type="Proteomes" id="UP000799754"/>
    </source>
</evidence>